<dbReference type="PROSITE" id="PS00871">
    <property type="entry name" value="CLPAB_2"/>
    <property type="match status" value="1"/>
</dbReference>
<keyword evidence="8" id="KW-0934">Plastid</keyword>
<feature type="domain" description="AAA+ ATPase" evidence="6">
    <location>
        <begin position="731"/>
        <end position="874"/>
    </location>
</feature>
<dbReference type="FunFam" id="3.40.50.300:FF:000025">
    <property type="entry name" value="ATP-dependent Clp protease subunit"/>
    <property type="match status" value="1"/>
</dbReference>
<dbReference type="Pfam" id="PF07724">
    <property type="entry name" value="AAA_2"/>
    <property type="match status" value="1"/>
</dbReference>
<keyword evidence="8" id="KW-0645">Protease</keyword>
<dbReference type="InterPro" id="IPR041546">
    <property type="entry name" value="ClpA/ClpB_AAA_lid"/>
</dbReference>
<dbReference type="EMBL" id="JN039300">
    <property type="protein sequence ID" value="AEJ72961.1"/>
    <property type="molecule type" value="Genomic_DNA"/>
</dbReference>
<feature type="domain" description="AAA+ ATPase" evidence="6">
    <location>
        <begin position="395"/>
        <end position="539"/>
    </location>
</feature>
<keyword evidence="3 5" id="KW-0067">ATP-binding</keyword>
<dbReference type="PANTHER" id="PTHR11638">
    <property type="entry name" value="ATP-DEPENDENT CLP PROTEASE"/>
    <property type="match status" value="1"/>
</dbReference>
<proteinExistence type="inferred from homology"/>
<dbReference type="InterPro" id="IPR019489">
    <property type="entry name" value="Clp_ATPase_C"/>
</dbReference>
<dbReference type="Pfam" id="PF00004">
    <property type="entry name" value="AAA"/>
    <property type="match status" value="1"/>
</dbReference>
<dbReference type="GO" id="GO:0016887">
    <property type="term" value="F:ATP hydrolysis activity"/>
    <property type="evidence" value="ECO:0007669"/>
    <property type="project" value="InterPro"/>
</dbReference>
<dbReference type="Pfam" id="PF17871">
    <property type="entry name" value="AAA_lid_9"/>
    <property type="match status" value="1"/>
</dbReference>
<evidence type="ECO:0000256" key="3">
    <source>
        <dbReference type="ARBA" id="ARBA00022840"/>
    </source>
</evidence>
<dbReference type="PROSITE" id="PS00870">
    <property type="entry name" value="CLPAB_1"/>
    <property type="match status" value="1"/>
</dbReference>
<dbReference type="InterPro" id="IPR036628">
    <property type="entry name" value="Clp_N_dom_sf"/>
</dbReference>
<geneLocation type="chloroplast" evidence="8"/>
<dbReference type="GO" id="GO:0005737">
    <property type="term" value="C:cytoplasm"/>
    <property type="evidence" value="ECO:0007669"/>
    <property type="project" value="TreeGrafter"/>
</dbReference>
<evidence type="ECO:0000313" key="8">
    <source>
        <dbReference type="EMBL" id="AEJ72961.1"/>
    </source>
</evidence>
<dbReference type="InterPro" id="IPR028299">
    <property type="entry name" value="ClpA/B_CS2"/>
</dbReference>
<dbReference type="Pfam" id="PF10431">
    <property type="entry name" value="ClpB_D2-small"/>
    <property type="match status" value="1"/>
</dbReference>
<keyword evidence="2 5" id="KW-0547">Nucleotide-binding</keyword>
<dbReference type="SMART" id="SM00382">
    <property type="entry name" value="AAA"/>
    <property type="match status" value="2"/>
</dbReference>
<keyword evidence="8" id="KW-0378">Hydrolase</keyword>
<dbReference type="PRINTS" id="PR00300">
    <property type="entry name" value="CLPPROTEASEA"/>
</dbReference>
<keyword evidence="1" id="KW-0677">Repeat</keyword>
<dbReference type="InterPro" id="IPR003593">
    <property type="entry name" value="AAA+_ATPase"/>
</dbReference>
<evidence type="ECO:0000256" key="2">
    <source>
        <dbReference type="ARBA" id="ARBA00022741"/>
    </source>
</evidence>
<dbReference type="SMART" id="SM01086">
    <property type="entry name" value="ClpB_D2-small"/>
    <property type="match status" value="1"/>
</dbReference>
<evidence type="ECO:0000256" key="5">
    <source>
        <dbReference type="RuleBase" id="RU004432"/>
    </source>
</evidence>
<dbReference type="FunFam" id="3.40.50.300:FF:000010">
    <property type="entry name" value="Chaperone clpB 1, putative"/>
    <property type="match status" value="1"/>
</dbReference>
<dbReference type="GO" id="GO:0006508">
    <property type="term" value="P:proteolysis"/>
    <property type="evidence" value="ECO:0007669"/>
    <property type="project" value="UniProtKB-KW"/>
</dbReference>
<dbReference type="SUPFAM" id="SSF52540">
    <property type="entry name" value="P-loop containing nucleoside triphosphate hydrolases"/>
    <property type="match status" value="2"/>
</dbReference>
<dbReference type="GO" id="GO:0008233">
    <property type="term" value="F:peptidase activity"/>
    <property type="evidence" value="ECO:0007669"/>
    <property type="project" value="UniProtKB-KW"/>
</dbReference>
<name>G1E772_KARVE</name>
<dbReference type="Gene3D" id="1.10.8.60">
    <property type="match status" value="2"/>
</dbReference>
<organism evidence="8">
    <name type="scientific">Karlodinium veneficum</name>
    <name type="common">Dinoflagellate</name>
    <name type="synonym">Karlodinium micrum</name>
    <dbReference type="NCBI Taxonomy" id="407301"/>
    <lineage>
        <taxon>Eukaryota</taxon>
        <taxon>Sar</taxon>
        <taxon>Alveolata</taxon>
        <taxon>Dinophyceae</taxon>
        <taxon>Gymnodiniales</taxon>
        <taxon>Kareniaceae</taxon>
        <taxon>Karlodinium</taxon>
    </lineage>
</organism>
<accession>G1E772</accession>
<protein>
    <submittedName>
        <fullName evidence="8">Truncated ATP-binding subunit of clp protease</fullName>
    </submittedName>
</protein>
<evidence type="ECO:0000256" key="1">
    <source>
        <dbReference type="ARBA" id="ARBA00022737"/>
    </source>
</evidence>
<evidence type="ECO:0000259" key="7">
    <source>
        <dbReference type="SMART" id="SM01086"/>
    </source>
</evidence>
<dbReference type="InterPro" id="IPR001270">
    <property type="entry name" value="ClpA/B"/>
</dbReference>
<reference evidence="8" key="1">
    <citation type="journal article" date="2011" name="PLoS ONE">
        <title>Genome evolution of a tertiary dinoflagellate plastid.</title>
        <authorList>
            <person name="Gabrielsen T.M."/>
            <person name="Minge M.A."/>
            <person name="Espelund M."/>
            <person name="Tooming-Klunderud A."/>
            <person name="Patil V."/>
            <person name="Nederbragt A.J."/>
            <person name="Otis C."/>
            <person name="Turmel M."/>
            <person name="Shalchian-Tabrizi K."/>
            <person name="Lemieux C."/>
            <person name="Jakobsen K.S."/>
        </authorList>
    </citation>
    <scope>NUCLEOTIDE SEQUENCE</scope>
</reference>
<feature type="domain" description="Clp ATPase C-terminal" evidence="7">
    <location>
        <begin position="911"/>
        <end position="1000"/>
    </location>
</feature>
<dbReference type="AlphaFoldDB" id="G1E772"/>
<keyword evidence="4 5" id="KW-0143">Chaperone</keyword>
<dbReference type="GO" id="GO:0005524">
    <property type="term" value="F:ATP binding"/>
    <property type="evidence" value="ECO:0007669"/>
    <property type="project" value="UniProtKB-KW"/>
</dbReference>
<evidence type="ECO:0000259" key="6">
    <source>
        <dbReference type="SMART" id="SM00382"/>
    </source>
</evidence>
<keyword evidence="8" id="KW-0150">Chloroplast</keyword>
<comment type="similarity">
    <text evidence="5">Belongs to the ClpA/ClpB family.</text>
</comment>
<dbReference type="CDD" id="cd19499">
    <property type="entry name" value="RecA-like_ClpB_Hsp104-like"/>
    <property type="match status" value="1"/>
</dbReference>
<dbReference type="CDD" id="cd00009">
    <property type="entry name" value="AAA"/>
    <property type="match status" value="1"/>
</dbReference>
<dbReference type="InterPro" id="IPR050130">
    <property type="entry name" value="ClpA_ClpB"/>
</dbReference>
<dbReference type="InterPro" id="IPR018368">
    <property type="entry name" value="ClpA/B_CS1"/>
</dbReference>
<evidence type="ECO:0000256" key="4">
    <source>
        <dbReference type="ARBA" id="ARBA00023186"/>
    </source>
</evidence>
<dbReference type="Gene3D" id="1.10.1780.10">
    <property type="entry name" value="Clp, N-terminal domain"/>
    <property type="match status" value="1"/>
</dbReference>
<dbReference type="InterPro" id="IPR003959">
    <property type="entry name" value="ATPase_AAA_core"/>
</dbReference>
<dbReference type="GO" id="GO:0034605">
    <property type="term" value="P:cellular response to heat"/>
    <property type="evidence" value="ECO:0007669"/>
    <property type="project" value="TreeGrafter"/>
</dbReference>
<dbReference type="InterPro" id="IPR027417">
    <property type="entry name" value="P-loop_NTPase"/>
</dbReference>
<dbReference type="PANTHER" id="PTHR11638:SF18">
    <property type="entry name" value="HEAT SHOCK PROTEIN 104"/>
    <property type="match status" value="1"/>
</dbReference>
<sequence>MMTNSKKLKKLKVLFSNETSCLIQRSQQIADFYGYKSVIYPEHIFLSILLYEENLLCEILSNQCTDIPKKKDGKSLKIKAAIRKLRPYLANSNKIFFRKFRFKKDYTKRMRLVDINKKKSVDLKNLVFSPETVDFLTTAKYEATSLGSKQITPLHLILTFSRFNVDKVDRLFSFLPTVGRRVARAVRGVRVKHTLIKKIMYALVMTALGQLHPLIRAANAVVSLVRISRWAARLFSFLPRVGRYIINKKITNYIQKDTDFLDKFVVKNDNWVKKTESWVDGYDLWNKKDLGKSIPKEKLEVDSVSISNAKTYKKYYIEEVFNCLGIEPVKLRQCILKKLVASSKNINLNLKKDKFLILKKYAVDLTQKALDGALDPVIGRTSEINRITEILCRRRKSNPILLGDPGVGKTAIVEGLAQLITNGNVPPNLKNKRIISLDLSRLVAGAKFRGQFESRLENIIKEVRKSKSIILMIDEIHILVGAGSTDGSAMDAANILKPALARGEFQCIGATTNDEYKQHIEKDPALVRRFQPIELLEPSIINAVEIIQRICPVYEDYHSVVFLNNAVKAAVEYADKYIKDRFLPDKAIDLIDEAGAVCRLKSYIFSSPEIISLKKKLDIAEKSLRQAIRNQNFEEAIQLKTSTLLIQSKINRYVKDLGIPQPFTVTEQNIAEVVAIATGIPVNKLTENESEKLLNIEEVLHSQVIGQSKAVESISSAVRRSRVGLKDPTRPDASFMFCGPTGVGKSELAKALAEHYYGSEEAMIRIDMSEYMEKHTVAKLIGAPPGYVGYEEGGQLTEAVRAKPYSLILLDEIEKAHPDTFNILLQVLEDGRLTDAQGRLIDFKNTLLIMTSNVGANMIETANARREFNYLNDEINSFYNHVSALVQDELKLFFKPEFINRLDEVIVFSFLTKNEVSQIAKLYIKNVSDRLFKKGFNLETTKRWRAFLLEEGYNPSMGARPLRRAITNHLENPVSKAILLRIVKPGETVIVDRIKGKVEVSPKNSLNLDSSEKLF</sequence>
<dbReference type="Gene3D" id="3.40.50.300">
    <property type="entry name" value="P-loop containing nucleotide triphosphate hydrolases"/>
    <property type="match status" value="2"/>
</dbReference>
<dbReference type="Gene3D" id="4.10.860.10">
    <property type="entry name" value="UVR domain"/>
    <property type="match status" value="1"/>
</dbReference>
<gene>
    <name evidence="8" type="primary">clpC</name>
</gene>